<keyword evidence="2" id="KW-0012">Acyltransferase</keyword>
<organism evidence="2 3">
    <name type="scientific">Lactococcus nasutitermitis</name>
    <dbReference type="NCBI Taxonomy" id="1652957"/>
    <lineage>
        <taxon>Bacteria</taxon>
        <taxon>Bacillati</taxon>
        <taxon>Bacillota</taxon>
        <taxon>Bacilli</taxon>
        <taxon>Lactobacillales</taxon>
        <taxon>Streptococcaceae</taxon>
        <taxon>Lactococcus</taxon>
    </lineage>
</organism>
<dbReference type="EMBL" id="JBHSGD010000007">
    <property type="protein sequence ID" value="MFC4653003.1"/>
    <property type="molecule type" value="Genomic_DNA"/>
</dbReference>
<dbReference type="GO" id="GO:0016746">
    <property type="term" value="F:acyltransferase activity"/>
    <property type="evidence" value="ECO:0007669"/>
    <property type="project" value="UniProtKB-KW"/>
</dbReference>
<dbReference type="Proteomes" id="UP001595987">
    <property type="component" value="Unassembled WGS sequence"/>
</dbReference>
<dbReference type="Pfam" id="PF17668">
    <property type="entry name" value="Acetyltransf_17"/>
    <property type="match status" value="1"/>
</dbReference>
<evidence type="ECO:0000313" key="2">
    <source>
        <dbReference type="EMBL" id="MFC4653003.1"/>
    </source>
</evidence>
<accession>A0ABV9JGC7</accession>
<keyword evidence="3" id="KW-1185">Reference proteome</keyword>
<dbReference type="PANTHER" id="PTHR37817:SF1">
    <property type="entry name" value="N-ACETYLTRANSFERASE EIS"/>
    <property type="match status" value="1"/>
</dbReference>
<evidence type="ECO:0000313" key="3">
    <source>
        <dbReference type="Proteomes" id="UP001595987"/>
    </source>
</evidence>
<protein>
    <submittedName>
        <fullName evidence="2">Enhanced intracellular survival protein Eis</fullName>
        <ecNumber evidence="2">2.3.1.-</ecNumber>
    </submittedName>
</protein>
<proteinExistence type="predicted"/>
<comment type="caution">
    <text evidence="2">The sequence shown here is derived from an EMBL/GenBank/DDBJ whole genome shotgun (WGS) entry which is preliminary data.</text>
</comment>
<gene>
    <name evidence="2" type="primary">eis</name>
    <name evidence="2" type="ORF">ACFO26_08790</name>
</gene>
<dbReference type="InterPro" id="IPR016181">
    <property type="entry name" value="Acyl_CoA_acyltransferase"/>
</dbReference>
<dbReference type="Pfam" id="PF13527">
    <property type="entry name" value="Acetyltransf_9"/>
    <property type="match status" value="1"/>
</dbReference>
<dbReference type="SUPFAM" id="SSF55729">
    <property type="entry name" value="Acyl-CoA N-acyltransferases (Nat)"/>
    <property type="match status" value="1"/>
</dbReference>
<sequence>MNTNTKKELLDLTKYAFHKPITGGDEAFYRLLDVAQPYIHRENNLLTSMIIDIPFNIYWKNSTVKMLGIGYVASYPEYRGNGAIRKLMTEILQDNYKKGTAISYLSPFSYDFYRKFGYEYAFDKKIYTVKATDFPKGKRTAGKITRQTLSEAQKDLQEIHEQLDNQGSVKRDNFAWDYYFNYKSQPYFAIYKEDEKALGYLIYDFDGMTFTIKELAFLSQDAKQALYHFINSHAASFDTITWTAPANTQLEYDCPEPARLQIIQHPHMMARIVNLQEFLKINGTPDFAATITDDILPENNITVGNGKAQTMTIGEFTAKIYRENLVILREEF</sequence>
<dbReference type="InterPro" id="IPR051554">
    <property type="entry name" value="Acetyltransferase_Eis"/>
</dbReference>
<feature type="domain" description="N-acetyltransferase" evidence="1">
    <location>
        <begin position="1"/>
        <end position="141"/>
    </location>
</feature>
<dbReference type="InterPro" id="IPR041380">
    <property type="entry name" value="Acetyltransf_17"/>
</dbReference>
<dbReference type="RefSeq" id="WP_213536733.1">
    <property type="nucleotide sequence ID" value="NZ_BOVQ01000009.1"/>
</dbReference>
<dbReference type="InterPro" id="IPR000182">
    <property type="entry name" value="GNAT_dom"/>
</dbReference>
<name>A0ABV9JGC7_9LACT</name>
<reference evidence="3" key="1">
    <citation type="journal article" date="2019" name="Int. J. Syst. Evol. Microbiol.">
        <title>The Global Catalogue of Microorganisms (GCM) 10K type strain sequencing project: providing services to taxonomists for standard genome sequencing and annotation.</title>
        <authorList>
            <consortium name="The Broad Institute Genomics Platform"/>
            <consortium name="The Broad Institute Genome Sequencing Center for Infectious Disease"/>
            <person name="Wu L."/>
            <person name="Ma J."/>
        </authorList>
    </citation>
    <scope>NUCLEOTIDE SEQUENCE [LARGE SCALE GENOMIC DNA]</scope>
    <source>
        <strain evidence="3">CCUG 63287</strain>
    </source>
</reference>
<dbReference type="PROSITE" id="PS51186">
    <property type="entry name" value="GNAT"/>
    <property type="match status" value="1"/>
</dbReference>
<evidence type="ECO:0000259" key="1">
    <source>
        <dbReference type="PROSITE" id="PS51186"/>
    </source>
</evidence>
<dbReference type="PANTHER" id="PTHR37817">
    <property type="entry name" value="N-ACETYLTRANSFERASE EIS"/>
    <property type="match status" value="1"/>
</dbReference>
<keyword evidence="2" id="KW-0808">Transferase</keyword>
<dbReference type="EC" id="2.3.1.-" evidence="2"/>
<dbReference type="Gene3D" id="3.40.630.30">
    <property type="match status" value="2"/>
</dbReference>